<gene>
    <name evidence="8" type="ORF">MUB46_09185</name>
</gene>
<name>A0AAW5QVD2_9HYPH</name>
<evidence type="ECO:0000313" key="9">
    <source>
        <dbReference type="Proteomes" id="UP001320898"/>
    </source>
</evidence>
<dbReference type="Pfam" id="PF16822">
    <property type="entry name" value="ALGX"/>
    <property type="match status" value="1"/>
</dbReference>
<protein>
    <recommendedName>
        <fullName evidence="7">AlgX/AlgJ SGNH hydrolase-like domain-containing protein</fullName>
    </recommendedName>
</protein>
<organism evidence="8 9">
    <name type="scientific">Microbaculum marinisediminis</name>
    <dbReference type="NCBI Taxonomy" id="2931392"/>
    <lineage>
        <taxon>Bacteria</taxon>
        <taxon>Pseudomonadati</taxon>
        <taxon>Pseudomonadota</taxon>
        <taxon>Alphaproteobacteria</taxon>
        <taxon>Hyphomicrobiales</taxon>
        <taxon>Tepidamorphaceae</taxon>
        <taxon>Microbaculum</taxon>
    </lineage>
</organism>
<dbReference type="GO" id="GO:0042121">
    <property type="term" value="P:alginic acid biosynthetic process"/>
    <property type="evidence" value="ECO:0007669"/>
    <property type="project" value="UniProtKB-KW"/>
</dbReference>
<reference evidence="8 9" key="1">
    <citation type="submission" date="2022-04" db="EMBL/GenBank/DDBJ databases">
        <authorList>
            <person name="Ye Y.-Q."/>
            <person name="Du Z.-J."/>
        </authorList>
    </citation>
    <scope>NUCLEOTIDE SEQUENCE [LARGE SCALE GENOMIC DNA]</scope>
    <source>
        <strain evidence="8 9">A6E488</strain>
    </source>
</reference>
<evidence type="ECO:0000256" key="5">
    <source>
        <dbReference type="ARBA" id="ARBA00022764"/>
    </source>
</evidence>
<evidence type="ECO:0000256" key="4">
    <source>
        <dbReference type="ARBA" id="ARBA00022729"/>
    </source>
</evidence>
<sequence length="382" mass="42480">MRGYEKVLVSIAVALPLAGLFVAAPLLRPDTGDLNRNPVPFPEVGATDFVNGEGFSAVGSWLRDRVPLRRALRRLDARIDNGVFGDLDTLMVLQGRDGWVFFEHAIGRGLEPDYDPATLRAGIARLKDEVEAAGKTFLYAVAPHKPTIYADHLGERDQRRQTVVRERLEQFRALMRRAPVEGFIDAWDDLERAAKQSPEPLYHPRDTHWTTPGAAVMTRAIVDHLAPGLSASLEIARGKPREVLPDLVRYAGLDRTEPADTWIFRRPGVRWKRAGAERAGKAPTVRYTATARDGARLLPKIAVICDSYGTALHPSLRLFFSSTTFIHTVSIDTELARKALAEADIVLFLRAERFIWQTSAQTPFAEDSDAVLTLLSTLGRRS</sequence>
<evidence type="ECO:0000256" key="1">
    <source>
        <dbReference type="ARBA" id="ARBA00004418"/>
    </source>
</evidence>
<dbReference type="GO" id="GO:0042597">
    <property type="term" value="C:periplasmic space"/>
    <property type="evidence" value="ECO:0007669"/>
    <property type="project" value="UniProtKB-SubCell"/>
</dbReference>
<dbReference type="InterPro" id="IPR031811">
    <property type="entry name" value="ALGX/ALGJ_SGNH-like"/>
</dbReference>
<comment type="subcellular location">
    <subcellularLocation>
        <location evidence="1">Periplasm</location>
    </subcellularLocation>
</comment>
<evidence type="ECO:0000313" key="8">
    <source>
        <dbReference type="EMBL" id="MCT8972026.1"/>
    </source>
</evidence>
<dbReference type="GO" id="GO:0016740">
    <property type="term" value="F:transferase activity"/>
    <property type="evidence" value="ECO:0007669"/>
    <property type="project" value="UniProtKB-KW"/>
</dbReference>
<dbReference type="RefSeq" id="WP_261615605.1">
    <property type="nucleotide sequence ID" value="NZ_JALIDZ010000004.1"/>
</dbReference>
<accession>A0AAW5QVD2</accession>
<keyword evidence="9" id="KW-1185">Reference proteome</keyword>
<evidence type="ECO:0000256" key="6">
    <source>
        <dbReference type="ARBA" id="ARBA00022841"/>
    </source>
</evidence>
<evidence type="ECO:0000256" key="2">
    <source>
        <dbReference type="ARBA" id="ARBA00005182"/>
    </source>
</evidence>
<dbReference type="EMBL" id="JALIDZ010000004">
    <property type="protein sequence ID" value="MCT8972026.1"/>
    <property type="molecule type" value="Genomic_DNA"/>
</dbReference>
<keyword evidence="6" id="KW-0016">Alginate biosynthesis</keyword>
<keyword evidence="5" id="KW-0574">Periplasm</keyword>
<keyword evidence="3" id="KW-0808">Transferase</keyword>
<dbReference type="AlphaFoldDB" id="A0AAW5QVD2"/>
<comment type="pathway">
    <text evidence="2">Glycan biosynthesis; alginate biosynthesis.</text>
</comment>
<dbReference type="Proteomes" id="UP001320898">
    <property type="component" value="Unassembled WGS sequence"/>
</dbReference>
<evidence type="ECO:0000259" key="7">
    <source>
        <dbReference type="Pfam" id="PF16822"/>
    </source>
</evidence>
<keyword evidence="4" id="KW-0732">Signal</keyword>
<proteinExistence type="predicted"/>
<comment type="caution">
    <text evidence="8">The sequence shown here is derived from an EMBL/GenBank/DDBJ whole genome shotgun (WGS) entry which is preliminary data.</text>
</comment>
<evidence type="ECO:0000256" key="3">
    <source>
        <dbReference type="ARBA" id="ARBA00022679"/>
    </source>
</evidence>
<feature type="domain" description="AlgX/AlgJ SGNH hydrolase-like" evidence="7">
    <location>
        <begin position="92"/>
        <end position="255"/>
    </location>
</feature>